<protein>
    <recommendedName>
        <fullName evidence="4">DUF885 domain-containing protein</fullName>
    </recommendedName>
</protein>
<accession>A0ABY7G612</accession>
<feature type="signal peptide" evidence="1">
    <location>
        <begin position="1"/>
        <end position="19"/>
    </location>
</feature>
<evidence type="ECO:0008006" key="4">
    <source>
        <dbReference type="Google" id="ProtNLM"/>
    </source>
</evidence>
<organism evidence="2 3">
    <name type="scientific">Mya arenaria</name>
    <name type="common">Soft-shell clam</name>
    <dbReference type="NCBI Taxonomy" id="6604"/>
    <lineage>
        <taxon>Eukaryota</taxon>
        <taxon>Metazoa</taxon>
        <taxon>Spiralia</taxon>
        <taxon>Lophotrochozoa</taxon>
        <taxon>Mollusca</taxon>
        <taxon>Bivalvia</taxon>
        <taxon>Autobranchia</taxon>
        <taxon>Heteroconchia</taxon>
        <taxon>Euheterodonta</taxon>
        <taxon>Imparidentia</taxon>
        <taxon>Neoheterodontei</taxon>
        <taxon>Myida</taxon>
        <taxon>Myoidea</taxon>
        <taxon>Myidae</taxon>
        <taxon>Mya</taxon>
    </lineage>
</organism>
<evidence type="ECO:0000313" key="2">
    <source>
        <dbReference type="EMBL" id="WAR28598.1"/>
    </source>
</evidence>
<gene>
    <name evidence="2" type="ORF">MAR_014302</name>
</gene>
<reference evidence="2" key="1">
    <citation type="submission" date="2022-11" db="EMBL/GenBank/DDBJ databases">
        <title>Centuries of genome instability and evolution in soft-shell clam transmissible cancer (bioRxiv).</title>
        <authorList>
            <person name="Hart S.F.M."/>
            <person name="Yonemitsu M.A."/>
            <person name="Giersch R.M."/>
            <person name="Beal B.F."/>
            <person name="Arriagada G."/>
            <person name="Davis B.W."/>
            <person name="Ostrander E.A."/>
            <person name="Goff S.P."/>
            <person name="Metzger M.J."/>
        </authorList>
    </citation>
    <scope>NUCLEOTIDE SEQUENCE</scope>
    <source>
        <strain evidence="2">MELC-2E11</strain>
        <tissue evidence="2">Siphon/mantle</tissue>
    </source>
</reference>
<dbReference type="Pfam" id="PF05960">
    <property type="entry name" value="DUF885"/>
    <property type="match status" value="3"/>
</dbReference>
<sequence>MKFLTLTVLLSLSISAAHGSPDSDFQKVIDDYWEWRLMEAPEFASNIDVHTYDDRVEQFGLDDLDRRFNEANKFLSQLSTVPRDQLPSERQVSYDILNDTLEVFTAGYKWKNYGQMNPVNFLEGMWTDISYFVPTKFSTYEDFVNYYTRVYGWGDQALNYIRRMRVAISKGTTNHWVSMNASIGQIEALIGSSNTNCPLYAPFNETLDNVTLPESNKTNLRTAAESVFTVFRDNFTALKTFIETEYKNASRTEYGVSSLPNGEDYYRACLRWHLSTDITPEEVHTLGVQEVARIHGQMMQVMAKLKFTGTVKEFFHMLNNNSTFIIQSKEETIKKYEEIIHVRIKPQLAKLFKNIPNNPVQVKEMPFDGPGGMYFSGSPDGTRPGVFYANVMKPANNPTYSMVALALHEADPGHHLQDIYTQVSTGVANFQRFTDYSKYFSVPYHFPFYTANSEGWGLYSESLGEKDYLDVYNDEYELMGRYSFEIFRACRLVVDTGLHYFNWTRDDAIEYVLNYTSLSRSSTETEIDRYITWPGQATAYKIGEIKIRQLRQRAMDELGSLFDIRDFHSIFLDYGIAPLSVIERLVEQWIRKEKESDSFEKISSEFWDWRMSQSREFSSSLGVYKYNDILDSYAYAKFDENKKTADDFLKRLSWIDGNRFTGEKKISFDVLTNILETFVAGYKWKDYQPLNPINFQELWFAGLDLFVDGNVFDTEGDFTNYVRRLELAPMQLDEMIELSKRAIANGTTNHNASVSRVPKNIDEMVVSPNESALYQPFLDSAERIFGNRADAIEKRLLDAIESLNSKLLEVKQFLINDYMPATRPGLGIGSLPNGKENYQACLYFHSSVNMTAEEVHNKGLEEVARIEKLIRQKMANVGFPESTSIQDMYANLTNDPKFILQSKAEILARFNELIHVRGSSTDGTNGEYWVGTPDGSRPGYFMINLFSLENNPTFKMVSLSLHEALPGHHLAESYGILADIPKYMQNFEWISYSAPYFFPFYNSFAEGWALYAEYLGEEMGIYQNDYEMLGRYSDEMLRAVRLVIDTGIHHYGWTRDKAINYMLNYTAETQSSTEAEIDRYCNWPGQAVGYKIGELKIKELRQRATTALGDKFDLAEFHYTVLRYGALPLDILEHVIDKWIADQKQDANGIAMPECKNPVSGVSRNIPHTWVVALFILMLNL</sequence>
<dbReference type="PANTHER" id="PTHR33361">
    <property type="entry name" value="GLR0591 PROTEIN"/>
    <property type="match status" value="1"/>
</dbReference>
<proteinExistence type="predicted"/>
<evidence type="ECO:0000313" key="3">
    <source>
        <dbReference type="Proteomes" id="UP001164746"/>
    </source>
</evidence>
<dbReference type="InterPro" id="IPR010281">
    <property type="entry name" value="DUF885"/>
</dbReference>
<dbReference type="Proteomes" id="UP001164746">
    <property type="component" value="Chromosome 15"/>
</dbReference>
<feature type="chain" id="PRO_5045701213" description="DUF885 domain-containing protein" evidence="1">
    <location>
        <begin position="20"/>
        <end position="1181"/>
    </location>
</feature>
<keyword evidence="1" id="KW-0732">Signal</keyword>
<dbReference type="EMBL" id="CP111026">
    <property type="protein sequence ID" value="WAR28598.1"/>
    <property type="molecule type" value="Genomic_DNA"/>
</dbReference>
<evidence type="ECO:0000256" key="1">
    <source>
        <dbReference type="SAM" id="SignalP"/>
    </source>
</evidence>
<keyword evidence="3" id="KW-1185">Reference proteome</keyword>
<name>A0ABY7G612_MYAAR</name>
<dbReference type="PANTHER" id="PTHR33361:SF2">
    <property type="entry name" value="DUF885 DOMAIN-CONTAINING PROTEIN"/>
    <property type="match status" value="1"/>
</dbReference>